<feature type="transmembrane region" description="Helical" evidence="8">
    <location>
        <begin position="98"/>
        <end position="124"/>
    </location>
</feature>
<keyword evidence="3" id="KW-0813">Transport</keyword>
<keyword evidence="7 8" id="KW-0472">Membrane</keyword>
<feature type="transmembrane region" description="Helical" evidence="8">
    <location>
        <begin position="33"/>
        <end position="51"/>
    </location>
</feature>
<reference evidence="9 10" key="1">
    <citation type="submission" date="2018-06" db="EMBL/GenBank/DDBJ databases">
        <title>Genomic Encyclopedia of Type Strains, Phase IV (KMG-IV): sequencing the most valuable type-strain genomes for metagenomic binning, comparative biology and taxonomic classification.</title>
        <authorList>
            <person name="Goeker M."/>
        </authorList>
    </citation>
    <scope>NUCLEOTIDE SEQUENCE [LARGE SCALE GENOMIC DNA]</scope>
    <source>
        <strain evidence="9 10">DSM 24875</strain>
    </source>
</reference>
<name>A0A366F7B4_9HYPH</name>
<keyword evidence="5 8" id="KW-0812">Transmembrane</keyword>
<evidence type="ECO:0000256" key="4">
    <source>
        <dbReference type="ARBA" id="ARBA00022475"/>
    </source>
</evidence>
<comment type="similarity">
    <text evidence="2">Belongs to the tellurite-resistance/dicarboxylate transporter (TDT) family.</text>
</comment>
<dbReference type="PANTHER" id="PTHR31686:SF1">
    <property type="entry name" value="SULFITE EFFLUX PUMP SSU1"/>
    <property type="match status" value="1"/>
</dbReference>
<dbReference type="InterPro" id="IPR038665">
    <property type="entry name" value="Voltage-dep_anion_channel_sf"/>
</dbReference>
<feature type="transmembrane region" description="Helical" evidence="8">
    <location>
        <begin position="204"/>
        <end position="227"/>
    </location>
</feature>
<evidence type="ECO:0000313" key="10">
    <source>
        <dbReference type="Proteomes" id="UP000253529"/>
    </source>
</evidence>
<dbReference type="InterPro" id="IPR051629">
    <property type="entry name" value="Sulfite_efflux_TDT"/>
</dbReference>
<dbReference type="GO" id="GO:0000319">
    <property type="term" value="F:sulfite transmembrane transporter activity"/>
    <property type="evidence" value="ECO:0007669"/>
    <property type="project" value="TreeGrafter"/>
</dbReference>
<organism evidence="9 10">
    <name type="scientific">Roseiarcus fermentans</name>
    <dbReference type="NCBI Taxonomy" id="1473586"/>
    <lineage>
        <taxon>Bacteria</taxon>
        <taxon>Pseudomonadati</taxon>
        <taxon>Pseudomonadota</taxon>
        <taxon>Alphaproteobacteria</taxon>
        <taxon>Hyphomicrobiales</taxon>
        <taxon>Roseiarcaceae</taxon>
        <taxon>Roseiarcus</taxon>
    </lineage>
</organism>
<dbReference type="EMBL" id="QNRK01000018">
    <property type="protein sequence ID" value="RBP10551.1"/>
    <property type="molecule type" value="Genomic_DNA"/>
</dbReference>
<sequence length="383" mass="40059">MSPDSFSGVMVGLRPLSRLDHPREIVRQFTPNWFAATMGTGILALVLPQVPVVGPALSGVGQALWMVNIALFMVFSILYAARWAIFPHEARHVFGHSVVSMFFGAIPMGLATIVNGFVVFGAPLLGERAIGIATDLWIADAAMALACGVAIPYLMFTRQEHSVDQMTAVWLLPVVAAEVAAASGGLLAPHLASGAAFSVLVASYALWAYSVPVAFGILSILVLRMALHKLPHSSMSASSWLALGPIGTGALGLLVLGGDAPAIFAAHGLAPVGAVALGIGVIGGLMLWGFGLWWLLLATIITIRYVREGAPFNLGWWGYTFPLGVYTAATLRLGASLDLAFFAVAGALLAVILAGAWTMVAALTIHGAWKGHLFVSPCLAARA</sequence>
<protein>
    <submittedName>
        <fullName evidence="9">C4-dicarboxylate transporter/malic acid transport protein</fullName>
    </submittedName>
</protein>
<keyword evidence="4" id="KW-1003">Cell membrane</keyword>
<comment type="caution">
    <text evidence="9">The sequence shown here is derived from an EMBL/GenBank/DDBJ whole genome shotgun (WGS) entry which is preliminary data.</text>
</comment>
<feature type="transmembrane region" description="Helical" evidence="8">
    <location>
        <begin position="63"/>
        <end position="86"/>
    </location>
</feature>
<dbReference type="Pfam" id="PF03595">
    <property type="entry name" value="SLAC1"/>
    <property type="match status" value="1"/>
</dbReference>
<dbReference type="AlphaFoldDB" id="A0A366F7B4"/>
<evidence type="ECO:0000313" key="9">
    <source>
        <dbReference type="EMBL" id="RBP10551.1"/>
    </source>
</evidence>
<proteinExistence type="inferred from homology"/>
<evidence type="ECO:0000256" key="6">
    <source>
        <dbReference type="ARBA" id="ARBA00022989"/>
    </source>
</evidence>
<feature type="transmembrane region" description="Helical" evidence="8">
    <location>
        <begin position="314"/>
        <end position="333"/>
    </location>
</feature>
<keyword evidence="10" id="KW-1185">Reference proteome</keyword>
<gene>
    <name evidence="9" type="ORF">DFR50_11837</name>
</gene>
<dbReference type="Proteomes" id="UP000253529">
    <property type="component" value="Unassembled WGS sequence"/>
</dbReference>
<evidence type="ECO:0000256" key="7">
    <source>
        <dbReference type="ARBA" id="ARBA00023136"/>
    </source>
</evidence>
<dbReference type="RefSeq" id="WP_245427857.1">
    <property type="nucleotide sequence ID" value="NZ_QNRK01000018.1"/>
</dbReference>
<dbReference type="GO" id="GO:0005886">
    <property type="term" value="C:plasma membrane"/>
    <property type="evidence" value="ECO:0007669"/>
    <property type="project" value="UniProtKB-SubCell"/>
</dbReference>
<dbReference type="CDD" id="cd09318">
    <property type="entry name" value="TDT_SSU1"/>
    <property type="match status" value="1"/>
</dbReference>
<dbReference type="Gene3D" id="1.50.10.150">
    <property type="entry name" value="Voltage-dependent anion channel"/>
    <property type="match status" value="1"/>
</dbReference>
<evidence type="ECO:0000256" key="2">
    <source>
        <dbReference type="ARBA" id="ARBA00008566"/>
    </source>
</evidence>
<accession>A0A366F7B4</accession>
<evidence type="ECO:0000256" key="3">
    <source>
        <dbReference type="ARBA" id="ARBA00022448"/>
    </source>
</evidence>
<evidence type="ECO:0000256" key="5">
    <source>
        <dbReference type="ARBA" id="ARBA00022692"/>
    </source>
</evidence>
<dbReference type="InterPro" id="IPR004695">
    <property type="entry name" value="SLAC1/Mae1/Ssu1/TehA"/>
</dbReference>
<feature type="transmembrane region" description="Helical" evidence="8">
    <location>
        <begin position="136"/>
        <end position="156"/>
    </location>
</feature>
<feature type="transmembrane region" description="Helical" evidence="8">
    <location>
        <begin position="239"/>
        <end position="257"/>
    </location>
</feature>
<keyword evidence="6 8" id="KW-1133">Transmembrane helix</keyword>
<feature type="transmembrane region" description="Helical" evidence="8">
    <location>
        <begin position="168"/>
        <end position="192"/>
    </location>
</feature>
<feature type="transmembrane region" description="Helical" evidence="8">
    <location>
        <begin position="339"/>
        <end position="363"/>
    </location>
</feature>
<feature type="transmembrane region" description="Helical" evidence="8">
    <location>
        <begin position="269"/>
        <end position="302"/>
    </location>
</feature>
<comment type="subcellular location">
    <subcellularLocation>
        <location evidence="1">Cell membrane</location>
        <topology evidence="1">Multi-pass membrane protein</topology>
    </subcellularLocation>
</comment>
<evidence type="ECO:0000256" key="1">
    <source>
        <dbReference type="ARBA" id="ARBA00004651"/>
    </source>
</evidence>
<dbReference type="PANTHER" id="PTHR31686">
    <property type="match status" value="1"/>
</dbReference>
<evidence type="ECO:0000256" key="8">
    <source>
        <dbReference type="SAM" id="Phobius"/>
    </source>
</evidence>